<dbReference type="Proteomes" id="UP001209878">
    <property type="component" value="Unassembled WGS sequence"/>
</dbReference>
<evidence type="ECO:0000313" key="2">
    <source>
        <dbReference type="Proteomes" id="UP001209878"/>
    </source>
</evidence>
<reference evidence="1" key="1">
    <citation type="journal article" date="2023" name="Mol. Biol. Evol.">
        <title>Third-Generation Sequencing Reveals the Adaptive Role of the Epigenome in Three Deep-Sea Polychaetes.</title>
        <authorList>
            <person name="Perez M."/>
            <person name="Aroh O."/>
            <person name="Sun Y."/>
            <person name="Lan Y."/>
            <person name="Juniper S.K."/>
            <person name="Young C.R."/>
            <person name="Angers B."/>
            <person name="Qian P.Y."/>
        </authorList>
    </citation>
    <scope>NUCLEOTIDE SEQUENCE</scope>
    <source>
        <strain evidence="1">R07B-5</strain>
    </source>
</reference>
<proteinExistence type="predicted"/>
<organism evidence="1 2">
    <name type="scientific">Ridgeia piscesae</name>
    <name type="common">Tubeworm</name>
    <dbReference type="NCBI Taxonomy" id="27915"/>
    <lineage>
        <taxon>Eukaryota</taxon>
        <taxon>Metazoa</taxon>
        <taxon>Spiralia</taxon>
        <taxon>Lophotrochozoa</taxon>
        <taxon>Annelida</taxon>
        <taxon>Polychaeta</taxon>
        <taxon>Sedentaria</taxon>
        <taxon>Canalipalpata</taxon>
        <taxon>Sabellida</taxon>
        <taxon>Siboglinidae</taxon>
        <taxon>Ridgeia</taxon>
    </lineage>
</organism>
<gene>
    <name evidence="1" type="ORF">NP493_217g05007</name>
</gene>
<name>A0AAD9P0L6_RIDPI</name>
<keyword evidence="2" id="KW-1185">Reference proteome</keyword>
<evidence type="ECO:0000313" key="1">
    <source>
        <dbReference type="EMBL" id="KAK2185922.1"/>
    </source>
</evidence>
<sequence length="241" mass="27433">MVTTPARDDAASKQDTSTPFNSDWCDLETGYTTITDADGRPRSVYISVTRDGAVWLRAGVENKASDWIYSHETSHYLRATILTTEMVQVLTSINYTDYCVLSDLQMVVQMKSGWHPSYLVAYNAAAKRTRTLIFKKNNRDCHVATNLTLTPSKQGLFCNGGRRHSCGVRHLPRISEATPTMFLKYVNLDPRGMDHWECEAADNSYTFHGSYYHVYVKLKMCPAPTEFRHQPTVRQVGWYAI</sequence>
<dbReference type="EMBL" id="JAODUO010000218">
    <property type="protein sequence ID" value="KAK2185922.1"/>
    <property type="molecule type" value="Genomic_DNA"/>
</dbReference>
<comment type="caution">
    <text evidence="1">The sequence shown here is derived from an EMBL/GenBank/DDBJ whole genome shotgun (WGS) entry which is preliminary data.</text>
</comment>
<accession>A0AAD9P0L6</accession>
<protein>
    <submittedName>
        <fullName evidence="1">Uncharacterized protein</fullName>
    </submittedName>
</protein>
<dbReference type="AlphaFoldDB" id="A0AAD9P0L6"/>